<gene>
    <name evidence="1" type="ORF">C5167_049373</name>
</gene>
<dbReference type="Gramene" id="RZC73892">
    <property type="protein sequence ID" value="RZC73892"/>
    <property type="gene ID" value="C5167_049373"/>
</dbReference>
<accession>A0A4Y7KND9</accession>
<dbReference type="EMBL" id="CM010722">
    <property type="protein sequence ID" value="RZC73892.1"/>
    <property type="molecule type" value="Genomic_DNA"/>
</dbReference>
<name>A0A4Y7KND9_PAPSO</name>
<proteinExistence type="predicted"/>
<dbReference type="AlphaFoldDB" id="A0A4Y7KND9"/>
<sequence>MDDDEFQLKGLLSSFMGPNHPHSPLLVGYFSKLRKLLKVYHGVDGKKGGGRRQANLTPWKERPCKWRHQVLMVRKVVVGVKRTLPHGRKDPASGGIR</sequence>
<reference evidence="1 2" key="1">
    <citation type="journal article" date="2018" name="Science">
        <title>The opium poppy genome and morphinan production.</title>
        <authorList>
            <person name="Guo L."/>
            <person name="Winzer T."/>
            <person name="Yang X."/>
            <person name="Li Y."/>
            <person name="Ning Z."/>
            <person name="He Z."/>
            <person name="Teodor R."/>
            <person name="Lu Y."/>
            <person name="Bowser T.A."/>
            <person name="Graham I.A."/>
            <person name="Ye K."/>
        </authorList>
    </citation>
    <scope>NUCLEOTIDE SEQUENCE [LARGE SCALE GENOMIC DNA]</scope>
    <source>
        <strain evidence="2">cv. HN1</strain>
        <tissue evidence="1">Leaves</tissue>
    </source>
</reference>
<evidence type="ECO:0000313" key="1">
    <source>
        <dbReference type="EMBL" id="RZC73892.1"/>
    </source>
</evidence>
<keyword evidence="2" id="KW-1185">Reference proteome</keyword>
<evidence type="ECO:0000313" key="2">
    <source>
        <dbReference type="Proteomes" id="UP000316621"/>
    </source>
</evidence>
<dbReference type="Proteomes" id="UP000316621">
    <property type="component" value="Chromosome 8"/>
</dbReference>
<organism evidence="1 2">
    <name type="scientific">Papaver somniferum</name>
    <name type="common">Opium poppy</name>
    <dbReference type="NCBI Taxonomy" id="3469"/>
    <lineage>
        <taxon>Eukaryota</taxon>
        <taxon>Viridiplantae</taxon>
        <taxon>Streptophyta</taxon>
        <taxon>Embryophyta</taxon>
        <taxon>Tracheophyta</taxon>
        <taxon>Spermatophyta</taxon>
        <taxon>Magnoliopsida</taxon>
        <taxon>Ranunculales</taxon>
        <taxon>Papaveraceae</taxon>
        <taxon>Papaveroideae</taxon>
        <taxon>Papaver</taxon>
    </lineage>
</organism>
<protein>
    <submittedName>
        <fullName evidence="1">Uncharacterized protein</fullName>
    </submittedName>
</protein>